<organism evidence="2 3">
    <name type="scientific">Streptomyces longispororuber</name>
    <dbReference type="NCBI Taxonomy" id="68230"/>
    <lineage>
        <taxon>Bacteria</taxon>
        <taxon>Bacillati</taxon>
        <taxon>Actinomycetota</taxon>
        <taxon>Actinomycetes</taxon>
        <taxon>Kitasatosporales</taxon>
        <taxon>Streptomycetaceae</taxon>
        <taxon>Streptomyces</taxon>
    </lineage>
</organism>
<gene>
    <name evidence="2" type="ORF">GCM10018785_52350</name>
</gene>
<feature type="region of interest" description="Disordered" evidence="1">
    <location>
        <begin position="207"/>
        <end position="238"/>
    </location>
</feature>
<evidence type="ECO:0000313" key="3">
    <source>
        <dbReference type="Proteomes" id="UP000608024"/>
    </source>
</evidence>
<sequence length="258" mass="27171">MLLRLAAEGATGALLRDTGTLYLRDGQVSHAESSAAPGVDVLLTAGGRLPRAVWDEAAARTGRHRRTGLGRYLVTEGLLTPGELEICLLTALHDAALFALAPGGGPTRFRHGVAHGLHAARPVPAAAVEQEARRRRRLLDDVWPGPAMDTAPLVRRPVPPGSSVPVRHRALLDLADGHSTPADLARRLGRPLFHVLLEVRRLATAGLLAPPRPPPPGPAAGADDVPPRDSPAPSWAAEGFVPPDTALLLRVRAALEAL</sequence>
<dbReference type="Proteomes" id="UP000608024">
    <property type="component" value="Unassembled WGS sequence"/>
</dbReference>
<evidence type="ECO:0000256" key="1">
    <source>
        <dbReference type="SAM" id="MobiDB-lite"/>
    </source>
</evidence>
<reference evidence="2" key="1">
    <citation type="journal article" date="2014" name="Int. J. Syst. Evol. Microbiol.">
        <title>Complete genome sequence of Corynebacterium casei LMG S-19264T (=DSM 44701T), isolated from a smear-ripened cheese.</title>
        <authorList>
            <consortium name="US DOE Joint Genome Institute (JGI-PGF)"/>
            <person name="Walter F."/>
            <person name="Albersmeier A."/>
            <person name="Kalinowski J."/>
            <person name="Ruckert C."/>
        </authorList>
    </citation>
    <scope>NUCLEOTIDE SEQUENCE</scope>
    <source>
        <strain evidence="2">JCM 4784</strain>
    </source>
</reference>
<dbReference type="AlphaFoldDB" id="A0A918ZY71"/>
<evidence type="ECO:0000313" key="2">
    <source>
        <dbReference type="EMBL" id="GHE77597.1"/>
    </source>
</evidence>
<protein>
    <submittedName>
        <fullName evidence="2">Uncharacterized protein</fullName>
    </submittedName>
</protein>
<name>A0A918ZY71_9ACTN</name>
<comment type="caution">
    <text evidence="2">The sequence shown here is derived from an EMBL/GenBank/DDBJ whole genome shotgun (WGS) entry which is preliminary data.</text>
</comment>
<reference evidence="2" key="2">
    <citation type="submission" date="2020-09" db="EMBL/GenBank/DDBJ databases">
        <authorList>
            <person name="Sun Q."/>
            <person name="Ohkuma M."/>
        </authorList>
    </citation>
    <scope>NUCLEOTIDE SEQUENCE</scope>
    <source>
        <strain evidence="2">JCM 4784</strain>
    </source>
</reference>
<accession>A0A918ZY71</accession>
<keyword evidence="3" id="KW-1185">Reference proteome</keyword>
<proteinExistence type="predicted"/>
<dbReference type="EMBL" id="BNBT01000098">
    <property type="protein sequence ID" value="GHE77597.1"/>
    <property type="molecule type" value="Genomic_DNA"/>
</dbReference>